<dbReference type="CDD" id="cd00293">
    <property type="entry name" value="USP-like"/>
    <property type="match status" value="1"/>
</dbReference>
<evidence type="ECO:0000313" key="4">
    <source>
        <dbReference type="Proteomes" id="UP000265581"/>
    </source>
</evidence>
<dbReference type="RefSeq" id="WP_119705984.1">
    <property type="nucleotide sequence ID" value="NZ_JBHSOI010000001.1"/>
</dbReference>
<dbReference type="AlphaFoldDB" id="A0A371NZF6"/>
<dbReference type="Pfam" id="PF00582">
    <property type="entry name" value="Usp"/>
    <property type="match status" value="1"/>
</dbReference>
<evidence type="ECO:0000313" key="3">
    <source>
        <dbReference type="EMBL" id="REK69064.1"/>
    </source>
</evidence>
<protein>
    <submittedName>
        <fullName evidence="3">Universal stress protein</fullName>
    </submittedName>
</protein>
<sequence length="128" mass="13499">MTIAVAYRPDEFGRAALEWAAEHATAVDASIIVINISRGEPRLDAGFARGRDIQDITDSLSAKGVSIEVRQTEGDNVADAVLFEAEQAGATLIVVGIRRRSPVGKMLMGSVAQSILLDASVPVVAVKP</sequence>
<dbReference type="OrthoDB" id="5419113at2"/>
<name>A0A371NZF6_9ACTN</name>
<feature type="domain" description="UspA" evidence="2">
    <location>
        <begin position="2"/>
        <end position="127"/>
    </location>
</feature>
<dbReference type="InterPro" id="IPR014729">
    <property type="entry name" value="Rossmann-like_a/b/a_fold"/>
</dbReference>
<evidence type="ECO:0000256" key="1">
    <source>
        <dbReference type="ARBA" id="ARBA00008791"/>
    </source>
</evidence>
<dbReference type="InterPro" id="IPR006015">
    <property type="entry name" value="Universal_stress_UspA"/>
</dbReference>
<comment type="caution">
    <text evidence="3">The sequence shown here is derived from an EMBL/GenBank/DDBJ whole genome shotgun (WGS) entry which is preliminary data.</text>
</comment>
<dbReference type="PANTHER" id="PTHR46268">
    <property type="entry name" value="STRESS RESPONSE PROTEIN NHAX"/>
    <property type="match status" value="1"/>
</dbReference>
<accession>A0A371NZF6</accession>
<dbReference type="Proteomes" id="UP000265581">
    <property type="component" value="Unassembled WGS sequence"/>
</dbReference>
<evidence type="ECO:0000259" key="2">
    <source>
        <dbReference type="Pfam" id="PF00582"/>
    </source>
</evidence>
<keyword evidence="4" id="KW-1185">Reference proteome</keyword>
<dbReference type="InterPro" id="IPR006016">
    <property type="entry name" value="UspA"/>
</dbReference>
<dbReference type="SUPFAM" id="SSF52402">
    <property type="entry name" value="Adenine nucleotide alpha hydrolases-like"/>
    <property type="match status" value="1"/>
</dbReference>
<dbReference type="PANTHER" id="PTHR46268:SF6">
    <property type="entry name" value="UNIVERSAL STRESS PROTEIN UP12"/>
    <property type="match status" value="1"/>
</dbReference>
<dbReference type="PRINTS" id="PR01438">
    <property type="entry name" value="UNVRSLSTRESS"/>
</dbReference>
<gene>
    <name evidence="3" type="ORF">DX116_19670</name>
</gene>
<reference evidence="3 4" key="1">
    <citation type="submission" date="2018-08" db="EMBL/GenBank/DDBJ databases">
        <title>Aeromicrobium sp. M2KJ-4, whole genome shotgun sequence.</title>
        <authorList>
            <person name="Tuo L."/>
        </authorList>
    </citation>
    <scope>NUCLEOTIDE SEQUENCE [LARGE SCALE GENOMIC DNA]</scope>
    <source>
        <strain evidence="3 4">M2KJ-4</strain>
    </source>
</reference>
<proteinExistence type="inferred from homology"/>
<organism evidence="3 4">
    <name type="scientific">Aeromicrobium endophyticum</name>
    <dbReference type="NCBI Taxonomy" id="2292704"/>
    <lineage>
        <taxon>Bacteria</taxon>
        <taxon>Bacillati</taxon>
        <taxon>Actinomycetota</taxon>
        <taxon>Actinomycetes</taxon>
        <taxon>Propionibacteriales</taxon>
        <taxon>Nocardioidaceae</taxon>
        <taxon>Aeromicrobium</taxon>
    </lineage>
</organism>
<dbReference type="Gene3D" id="3.40.50.620">
    <property type="entry name" value="HUPs"/>
    <property type="match status" value="1"/>
</dbReference>
<dbReference type="EMBL" id="QUBR01000003">
    <property type="protein sequence ID" value="REK69064.1"/>
    <property type="molecule type" value="Genomic_DNA"/>
</dbReference>
<comment type="similarity">
    <text evidence="1">Belongs to the universal stress protein A family.</text>
</comment>